<evidence type="ECO:0000313" key="3">
    <source>
        <dbReference type="Proteomes" id="UP000030140"/>
    </source>
</evidence>
<name>A0A0A2GX00_9FLAO</name>
<dbReference type="AlphaFoldDB" id="A0A0A2GX00"/>
<dbReference type="InterPro" id="IPR005801">
    <property type="entry name" value="ADC_synthase"/>
</dbReference>
<dbReference type="RefSeq" id="WP_035328174.1">
    <property type="nucleotide sequence ID" value="NZ_CP015125.1"/>
</dbReference>
<evidence type="ECO:0000259" key="1">
    <source>
        <dbReference type="Pfam" id="PF00425"/>
    </source>
</evidence>
<protein>
    <submittedName>
        <fullName evidence="2">Isochorismate synthase</fullName>
    </submittedName>
</protein>
<dbReference type="Gene3D" id="3.60.120.10">
    <property type="entry name" value="Anthranilate synthase"/>
    <property type="match status" value="1"/>
</dbReference>
<gene>
    <name evidence="2" type="ORF">NV36_13550</name>
</gene>
<dbReference type="Pfam" id="PF00425">
    <property type="entry name" value="Chorismate_bind"/>
    <property type="match status" value="2"/>
</dbReference>
<dbReference type="InterPro" id="IPR015890">
    <property type="entry name" value="Chorismate_C"/>
</dbReference>
<organism evidence="2 3">
    <name type="scientific">Dokdonia donghaensis DSW-1</name>
    <dbReference type="NCBI Taxonomy" id="1300343"/>
    <lineage>
        <taxon>Bacteria</taxon>
        <taxon>Pseudomonadati</taxon>
        <taxon>Bacteroidota</taxon>
        <taxon>Flavobacteriia</taxon>
        <taxon>Flavobacteriales</taxon>
        <taxon>Flavobacteriaceae</taxon>
        <taxon>Dokdonia</taxon>
    </lineage>
</organism>
<feature type="domain" description="Chorismate-utilising enzyme C-terminal" evidence="1">
    <location>
        <begin position="323"/>
        <end position="367"/>
    </location>
</feature>
<comment type="caution">
    <text evidence="2">The sequence shown here is derived from an EMBL/GenBank/DDBJ whole genome shotgun (WGS) entry which is preliminary data.</text>
</comment>
<reference evidence="2 3" key="1">
    <citation type="submission" date="2014-10" db="EMBL/GenBank/DDBJ databases">
        <title>Draft genome sequence of the proteorhodopsin-containing marine bacterium Dokdonia donghaensis.</title>
        <authorList>
            <person name="Gomez-Consarnau L."/>
            <person name="Gonzalez J.M."/>
            <person name="Riedel T."/>
            <person name="Jaenicke S."/>
            <person name="Wagner-Doebler I."/>
            <person name="Fuhrman J.A."/>
        </authorList>
    </citation>
    <scope>NUCLEOTIDE SEQUENCE [LARGE SCALE GENOMIC DNA]</scope>
    <source>
        <strain evidence="2 3">DSW-1</strain>
    </source>
</reference>
<dbReference type="Proteomes" id="UP000030140">
    <property type="component" value="Unassembled WGS sequence"/>
</dbReference>
<evidence type="ECO:0000313" key="2">
    <source>
        <dbReference type="EMBL" id="KGO07762.1"/>
    </source>
</evidence>
<dbReference type="PATRIC" id="fig|1300343.5.peg.1601"/>
<sequence length="375" mass="42129">MDQDAFFIEIQSHFDEALPFVVYRKPNQKTVTALLQEEDELHTVSDFSESGFVFSPFDTTTSETILMPQSQSFEMRLDEYVSTQSNEAVVTTSVEAAKGAKEQHIALVEKGINEIENTGLKKVVLSRKQKINHNYESPVSIFKRLLDTYATAFVYCWYHPKVGLWLGATPETLLSVENRKLYTMSLAGTQKKEDTLEVNWGAKEIEEQQLVTDTIVYNLKDIVDNLQVSETHTHQAGTLLHLKTDITAIVHDSDAKLASIIKALHPTPAVCGLPKLEARDFIIANENYDRSFYTGFLGELNIMTEKKRANTRRNVENLAYGAVKKHTTLYVNLRCMEVDAQGAQLYVGGGITASSKPALEWEETVNKLQTVATVL</sequence>
<dbReference type="OrthoDB" id="9806579at2"/>
<accession>A0A0A2GX00</accession>
<dbReference type="EMBL" id="JSAQ01000001">
    <property type="protein sequence ID" value="KGO07762.1"/>
    <property type="molecule type" value="Genomic_DNA"/>
</dbReference>
<dbReference type="PANTHER" id="PTHR42839:SF2">
    <property type="entry name" value="ISOCHORISMATE SYNTHASE ENTC"/>
    <property type="match status" value="1"/>
</dbReference>
<dbReference type="PANTHER" id="PTHR42839">
    <property type="entry name" value="ISOCHORISMATE SYNTHASE ENTC"/>
    <property type="match status" value="1"/>
</dbReference>
<proteinExistence type="predicted"/>
<keyword evidence="3" id="KW-1185">Reference proteome</keyword>
<feature type="domain" description="Chorismate-utilising enzyme C-terminal" evidence="1">
    <location>
        <begin position="101"/>
        <end position="302"/>
    </location>
</feature>
<dbReference type="KEGG" id="ddo:I597_1591"/>
<dbReference type="SUPFAM" id="SSF56322">
    <property type="entry name" value="ADC synthase"/>
    <property type="match status" value="1"/>
</dbReference>